<dbReference type="Proteomes" id="UP001445472">
    <property type="component" value="Unassembled WGS sequence"/>
</dbReference>
<evidence type="ECO:0000256" key="1">
    <source>
        <dbReference type="SAM" id="Phobius"/>
    </source>
</evidence>
<accession>A0ABV1V4R1</accession>
<name>A0ABV1V4R1_9ACTN</name>
<comment type="caution">
    <text evidence="2">The sequence shown here is derived from an EMBL/GenBank/DDBJ whole genome shotgun (WGS) entry which is preliminary data.</text>
</comment>
<evidence type="ECO:0008006" key="4">
    <source>
        <dbReference type="Google" id="ProtNLM"/>
    </source>
</evidence>
<dbReference type="RefSeq" id="WP_100106950.1">
    <property type="nucleotide sequence ID" value="NZ_JBEPBX010000041.1"/>
</dbReference>
<dbReference type="EMBL" id="JBEPBX010000041">
    <property type="protein sequence ID" value="MER6617630.1"/>
    <property type="molecule type" value="Genomic_DNA"/>
</dbReference>
<evidence type="ECO:0000313" key="3">
    <source>
        <dbReference type="Proteomes" id="UP001445472"/>
    </source>
</evidence>
<reference evidence="2 3" key="1">
    <citation type="submission" date="2024-06" db="EMBL/GenBank/DDBJ databases">
        <title>The Natural Products Discovery Center: Release of the First 8490 Sequenced Strains for Exploring Actinobacteria Biosynthetic Diversity.</title>
        <authorList>
            <person name="Kalkreuter E."/>
            <person name="Kautsar S.A."/>
            <person name="Yang D."/>
            <person name="Bader C.D."/>
            <person name="Teijaro C.N."/>
            <person name="Fluegel L."/>
            <person name="Davis C.M."/>
            <person name="Simpson J.R."/>
            <person name="Lauterbach L."/>
            <person name="Steele A.D."/>
            <person name="Gui C."/>
            <person name="Meng S."/>
            <person name="Li G."/>
            <person name="Viehrig K."/>
            <person name="Ye F."/>
            <person name="Su P."/>
            <person name="Kiefer A.F."/>
            <person name="Nichols A."/>
            <person name="Cepeda A.J."/>
            <person name="Yan W."/>
            <person name="Fan B."/>
            <person name="Jiang Y."/>
            <person name="Adhikari A."/>
            <person name="Zheng C.-J."/>
            <person name="Schuster L."/>
            <person name="Cowan T.M."/>
            <person name="Smanski M.J."/>
            <person name="Chevrette M.G."/>
            <person name="De Carvalho L.P.S."/>
            <person name="Shen B."/>
        </authorList>
    </citation>
    <scope>NUCLEOTIDE SEQUENCE [LARGE SCALE GENOMIC DNA]</scope>
    <source>
        <strain evidence="2 3">NPDC000837</strain>
    </source>
</reference>
<sequence>MNMYVGVAVGALAVFVAVLGTAAVRTGWLLPAQRKHIVRPRLFGYAQLLVAAGLTMQVIAAVLVAQEQAQGYVRFAGLAVMLVAPGLIFGAQRPARAAAR</sequence>
<organism evidence="2 3">
    <name type="scientific">Streptomyces xantholiticus</name>
    <dbReference type="NCBI Taxonomy" id="68285"/>
    <lineage>
        <taxon>Bacteria</taxon>
        <taxon>Bacillati</taxon>
        <taxon>Actinomycetota</taxon>
        <taxon>Actinomycetes</taxon>
        <taxon>Kitasatosporales</taxon>
        <taxon>Streptomycetaceae</taxon>
        <taxon>Streptomyces</taxon>
    </lineage>
</organism>
<gene>
    <name evidence="2" type="ORF">ABT276_30790</name>
</gene>
<feature type="transmembrane region" description="Helical" evidence="1">
    <location>
        <begin position="42"/>
        <end position="65"/>
    </location>
</feature>
<feature type="transmembrane region" description="Helical" evidence="1">
    <location>
        <begin position="71"/>
        <end position="91"/>
    </location>
</feature>
<evidence type="ECO:0000313" key="2">
    <source>
        <dbReference type="EMBL" id="MER6617630.1"/>
    </source>
</evidence>
<keyword evidence="1" id="KW-0812">Transmembrane</keyword>
<keyword evidence="1" id="KW-1133">Transmembrane helix</keyword>
<feature type="transmembrane region" description="Helical" evidence="1">
    <location>
        <begin position="6"/>
        <end position="30"/>
    </location>
</feature>
<keyword evidence="1" id="KW-0472">Membrane</keyword>
<proteinExistence type="predicted"/>
<keyword evidence="3" id="KW-1185">Reference proteome</keyword>
<protein>
    <recommendedName>
        <fullName evidence="4">Integral membrane protein</fullName>
    </recommendedName>
</protein>